<dbReference type="PANTHER" id="PTHR45662">
    <property type="entry name" value="PHOSPHATIDYLINOSITIDE PHOSPHATASE SAC1"/>
    <property type="match status" value="1"/>
</dbReference>
<dbReference type="Pfam" id="PF12456">
    <property type="entry name" value="hSac2"/>
    <property type="match status" value="1"/>
</dbReference>
<feature type="compositionally biased region" description="Acidic residues" evidence="1">
    <location>
        <begin position="133"/>
        <end position="155"/>
    </location>
</feature>
<feature type="compositionally biased region" description="Polar residues" evidence="1">
    <location>
        <begin position="246"/>
        <end position="258"/>
    </location>
</feature>
<feature type="domain" description="SAC" evidence="3">
    <location>
        <begin position="299"/>
        <end position="623"/>
    </location>
</feature>
<dbReference type="GO" id="GO:0046856">
    <property type="term" value="P:phosphatidylinositol dephosphorylation"/>
    <property type="evidence" value="ECO:0007669"/>
    <property type="project" value="TreeGrafter"/>
</dbReference>
<dbReference type="GO" id="GO:0043812">
    <property type="term" value="F:phosphatidylinositol-4-phosphate phosphatase activity"/>
    <property type="evidence" value="ECO:0007669"/>
    <property type="project" value="TreeGrafter"/>
</dbReference>
<evidence type="ECO:0008006" key="7">
    <source>
        <dbReference type="Google" id="ProtNLM"/>
    </source>
</evidence>
<feature type="domain" description="HSac2" evidence="4">
    <location>
        <begin position="693"/>
        <end position="841"/>
    </location>
</feature>
<feature type="signal peptide" evidence="2">
    <location>
        <begin position="1"/>
        <end position="16"/>
    </location>
</feature>
<dbReference type="AlphaFoldDB" id="A0A7C8JPX7"/>
<feature type="chain" id="PRO_5028959419" description="SAC domain-containing protein" evidence="2">
    <location>
        <begin position="17"/>
        <end position="980"/>
    </location>
</feature>
<name>A0A7C8JPX7_ORBOL</name>
<dbReference type="PROSITE" id="PS51791">
    <property type="entry name" value="HSAC2"/>
    <property type="match status" value="1"/>
</dbReference>
<proteinExistence type="predicted"/>
<organism evidence="5 6">
    <name type="scientific">Orbilia oligospora</name>
    <name type="common">Nematode-trapping fungus</name>
    <name type="synonym">Arthrobotrys oligospora</name>
    <dbReference type="NCBI Taxonomy" id="2813651"/>
    <lineage>
        <taxon>Eukaryota</taxon>
        <taxon>Fungi</taxon>
        <taxon>Dikarya</taxon>
        <taxon>Ascomycota</taxon>
        <taxon>Pezizomycotina</taxon>
        <taxon>Orbiliomycetes</taxon>
        <taxon>Orbiliales</taxon>
        <taxon>Orbiliaceae</taxon>
        <taxon>Orbilia</taxon>
    </lineage>
</organism>
<sequence length="980" mass="108492">MPGLVRKILILAAVDGLLLLPTGPRSRGQGPTKISYKTGAVNASTDETPISQAVASGNSFEAVGIAGLLSVPSGSWLIAITKRSQVAEVKGRQIFVISDIALIPLHSKSEAEAAIFRVKAKAVKRSSSNAGIEDIDSDDDYDGESILSSDDDVSDDPPRRPNHHRTLSSSIAEDVIGKKGVYGRFAERWFSKRGWQVDRNRLQGLSGKGEIGGESFPMRKMRSRTGSPDSEAAEKAISPALDEQAQESQGERTLTGDSTRADAPTDPDQPIEEPVDSEVIEGVANSLTPKLLRTTKLLLSASRSFYFSYDYDITRSISKQTSATSSEVPLHKNVDTEFFWNRHLLEPFIESGQHHFALPLMQGFVAQQHFQIPNKEGYSRNFLLTLLSRRSINRAGLRYLRRGVDEHGYVANCVETEQLLSDIDKNAEYSFVQIRGSIPLFFQQSPYALKPKPILMHSEPANKSAFQTHFKRMKDRYGEIQAVNLVERHGFEAIVGNMYEKCATELDDPKIKFEWFDFHSECRGMKFENVNLLLDRVGDVVEEFGWTEEKDDKIERSQAGIIRTNCMDCLDRTNVVMSNFARRAIEIQLTRLNIDPTKLETSLNFMNLLWADNGDAVSKQYSSTAALKGDFTRTKKRNISGALADFGLTLTRFWNNIIGDFFTQAAIDYLLGNVSAQVFVEFEAKMMSGDPAVSVSKVRQNAIETSCRLVIADSNEEMIGGWTLRTPGEENTLRTFPFKEIVLLLTDAALYFCKFDFSMDKVSAFERISLENVKGLQYGAYITSTLTSAQVNEKQNVGLVIRYEPGKDDILRINTRSLTSNVSRQNGDIAAEAAVPPPDAEGQGDTKKPDDVEAPPKEKKKPESDPTHERFLAFKAIPADSSIKSSSRLPSPLRKSAESDEEGLIISICSEIERACKVVNSQLNGSSESGSVSDGSTGDDLVTPFIEKKDIVSVQEAKKSTGLFEQVGYSIRRSAASNES</sequence>
<accession>A0A7C8JPX7</accession>
<evidence type="ECO:0000259" key="3">
    <source>
        <dbReference type="PROSITE" id="PS50275"/>
    </source>
</evidence>
<evidence type="ECO:0000313" key="6">
    <source>
        <dbReference type="Proteomes" id="UP000480548"/>
    </source>
</evidence>
<feature type="region of interest" description="Disordered" evidence="1">
    <location>
        <begin position="127"/>
        <end position="171"/>
    </location>
</feature>
<evidence type="ECO:0000259" key="4">
    <source>
        <dbReference type="PROSITE" id="PS51791"/>
    </source>
</evidence>
<protein>
    <recommendedName>
        <fullName evidence="7">SAC domain-containing protein</fullName>
    </recommendedName>
</protein>
<dbReference type="PROSITE" id="PS50275">
    <property type="entry name" value="SAC"/>
    <property type="match status" value="1"/>
</dbReference>
<dbReference type="Proteomes" id="UP000480548">
    <property type="component" value="Unassembled WGS sequence"/>
</dbReference>
<evidence type="ECO:0000256" key="2">
    <source>
        <dbReference type="SAM" id="SignalP"/>
    </source>
</evidence>
<dbReference type="Pfam" id="PF02383">
    <property type="entry name" value="Syja_N"/>
    <property type="match status" value="1"/>
</dbReference>
<reference evidence="5 6" key="1">
    <citation type="submission" date="2019-06" db="EMBL/GenBank/DDBJ databases">
        <authorList>
            <person name="Palmer J.M."/>
        </authorList>
    </citation>
    <scope>NUCLEOTIDE SEQUENCE [LARGE SCALE GENOMIC DNA]</scope>
    <source>
        <strain evidence="5 6">TWF703</strain>
    </source>
</reference>
<dbReference type="EMBL" id="WIQZ01000091">
    <property type="protein sequence ID" value="KAF3125445.1"/>
    <property type="molecule type" value="Genomic_DNA"/>
</dbReference>
<feature type="region of interest" description="Disordered" evidence="1">
    <location>
        <begin position="822"/>
        <end position="868"/>
    </location>
</feature>
<dbReference type="GO" id="GO:0005783">
    <property type="term" value="C:endoplasmic reticulum"/>
    <property type="evidence" value="ECO:0007669"/>
    <property type="project" value="TreeGrafter"/>
</dbReference>
<gene>
    <name evidence="5" type="ORF">TWF703_010981</name>
</gene>
<dbReference type="InterPro" id="IPR034753">
    <property type="entry name" value="hSac2"/>
</dbReference>
<feature type="region of interest" description="Disordered" evidence="1">
    <location>
        <begin position="204"/>
        <end position="273"/>
    </location>
</feature>
<feature type="compositionally biased region" description="Basic and acidic residues" evidence="1">
    <location>
        <begin position="844"/>
        <end position="868"/>
    </location>
</feature>
<dbReference type="InterPro" id="IPR002013">
    <property type="entry name" value="SAC_dom"/>
</dbReference>
<keyword evidence="2" id="KW-0732">Signal</keyword>
<evidence type="ECO:0000256" key="1">
    <source>
        <dbReference type="SAM" id="MobiDB-lite"/>
    </source>
</evidence>
<dbReference type="InterPro" id="IPR022158">
    <property type="entry name" value="Inositol_phosphatase"/>
</dbReference>
<dbReference type="PANTHER" id="PTHR45662:SF7">
    <property type="entry name" value="SACI DOMAIN PROTEIN (AFU_ORTHOLOGUE AFUA_1G15890)"/>
    <property type="match status" value="1"/>
</dbReference>
<evidence type="ECO:0000313" key="5">
    <source>
        <dbReference type="EMBL" id="KAF3125445.1"/>
    </source>
</evidence>
<comment type="caution">
    <text evidence="5">The sequence shown here is derived from an EMBL/GenBank/DDBJ whole genome shotgun (WGS) entry which is preliminary data.</text>
</comment>